<reference evidence="9 10" key="1">
    <citation type="journal article" date="2018" name="Nat. Biotechnol.">
        <title>A standardized bacterial taxonomy based on genome phylogeny substantially revises the tree of life.</title>
        <authorList>
            <person name="Parks D.H."/>
            <person name="Chuvochina M."/>
            <person name="Waite D.W."/>
            <person name="Rinke C."/>
            <person name="Skarshewski A."/>
            <person name="Chaumeil P.A."/>
            <person name="Hugenholtz P."/>
        </authorList>
    </citation>
    <scope>NUCLEOTIDE SEQUENCE [LARGE SCALE GENOMIC DNA]</scope>
    <source>
        <strain evidence="9">UBA10948</strain>
    </source>
</reference>
<dbReference type="RefSeq" id="WP_276624267.1">
    <property type="nucleotide sequence ID" value="NZ_DCDX01000181.1"/>
</dbReference>
<dbReference type="PROSITE" id="PS51257">
    <property type="entry name" value="PROKAR_LIPOPROTEIN"/>
    <property type="match status" value="1"/>
</dbReference>
<organism evidence="9 10">
    <name type="scientific">Syntrophomonas wolfei</name>
    <dbReference type="NCBI Taxonomy" id="863"/>
    <lineage>
        <taxon>Bacteria</taxon>
        <taxon>Bacillati</taxon>
        <taxon>Bacillota</taxon>
        <taxon>Clostridia</taxon>
        <taxon>Eubacteriales</taxon>
        <taxon>Syntrophomonadaceae</taxon>
        <taxon>Syntrophomonas</taxon>
    </lineage>
</organism>
<accession>A0A354Z0B4</accession>
<evidence type="ECO:0000256" key="5">
    <source>
        <dbReference type="ARBA" id="ARBA00023288"/>
    </source>
</evidence>
<evidence type="ECO:0000256" key="6">
    <source>
        <dbReference type="PIRNR" id="PIRNR002854"/>
    </source>
</evidence>
<keyword evidence="3" id="KW-0472">Membrane</keyword>
<protein>
    <recommendedName>
        <fullName evidence="6">Lipoprotein</fullName>
    </recommendedName>
</protein>
<name>A0A354Z0B4_9FIRM</name>
<feature type="chain" id="PRO_5016940210" description="Lipoprotein" evidence="8">
    <location>
        <begin position="28"/>
        <end position="281"/>
    </location>
</feature>
<dbReference type="PANTHER" id="PTHR30429">
    <property type="entry name" value="D-METHIONINE-BINDING LIPOPROTEIN METQ"/>
    <property type="match status" value="1"/>
</dbReference>
<keyword evidence="4" id="KW-0564">Palmitate</keyword>
<dbReference type="Pfam" id="PF03180">
    <property type="entry name" value="Lipoprotein_9"/>
    <property type="match status" value="1"/>
</dbReference>
<comment type="caution">
    <text evidence="9">The sequence shown here is derived from an EMBL/GenBank/DDBJ whole genome shotgun (WGS) entry which is preliminary data.</text>
</comment>
<comment type="similarity">
    <text evidence="6">Belongs to the nlpA lipoprotein family.</text>
</comment>
<evidence type="ECO:0000256" key="3">
    <source>
        <dbReference type="ARBA" id="ARBA00023136"/>
    </source>
</evidence>
<sequence>MRKTLSIALIACLILALGLAAGCGQQAEQTDPDKQAGKTPEKQATEKLVVGAIGEPHTAMLKMVKPKLAEQGVEMEIKDFTDYPQLNPALNDKQIDANFFQHIPYLEDFNAKTNSKLVWTVKIHTEPMRIYSQKIDKLDKLADGAIVGIPNDPTNSGRALAVLQSAGLIKLKEDAGVTATERDIVENPKNLEIKMADAATLPRVLQDAAICCINTNYALDAGLDPAKAVFVEPGDSPFANVVVVRPEDKDKDSIVKLGKALQSPEIADFLKTNYPAVVLAF</sequence>
<evidence type="ECO:0000313" key="10">
    <source>
        <dbReference type="Proteomes" id="UP000263273"/>
    </source>
</evidence>
<dbReference type="PIRSF" id="PIRSF002854">
    <property type="entry name" value="MetQ"/>
    <property type="match status" value="1"/>
</dbReference>
<evidence type="ECO:0000313" key="9">
    <source>
        <dbReference type="EMBL" id="HBK53902.1"/>
    </source>
</evidence>
<dbReference type="PANTHER" id="PTHR30429:SF0">
    <property type="entry name" value="METHIONINE-BINDING LIPOPROTEIN METQ"/>
    <property type="match status" value="1"/>
</dbReference>
<feature type="lipid moiety-binding region" description="S-diacylglycerol cysteine" evidence="7">
    <location>
        <position position="23"/>
    </location>
</feature>
<evidence type="ECO:0000256" key="7">
    <source>
        <dbReference type="PIRSR" id="PIRSR002854-1"/>
    </source>
</evidence>
<keyword evidence="5 6" id="KW-0449">Lipoprotein</keyword>
<dbReference type="GO" id="GO:0016020">
    <property type="term" value="C:membrane"/>
    <property type="evidence" value="ECO:0007669"/>
    <property type="project" value="UniProtKB-SubCell"/>
</dbReference>
<keyword evidence="2 8" id="KW-0732">Signal</keyword>
<dbReference type="SUPFAM" id="SSF53850">
    <property type="entry name" value="Periplasmic binding protein-like II"/>
    <property type="match status" value="1"/>
</dbReference>
<evidence type="ECO:0000256" key="2">
    <source>
        <dbReference type="ARBA" id="ARBA00022729"/>
    </source>
</evidence>
<dbReference type="Gene3D" id="3.40.190.10">
    <property type="entry name" value="Periplasmic binding protein-like II"/>
    <property type="match status" value="2"/>
</dbReference>
<dbReference type="EMBL" id="DNZF01000178">
    <property type="protein sequence ID" value="HBK53902.1"/>
    <property type="molecule type" value="Genomic_DNA"/>
</dbReference>
<proteinExistence type="inferred from homology"/>
<evidence type="ECO:0000256" key="4">
    <source>
        <dbReference type="ARBA" id="ARBA00023139"/>
    </source>
</evidence>
<dbReference type="STRING" id="378794.GCA_001570625_00483"/>
<comment type="subcellular location">
    <subcellularLocation>
        <location evidence="1">Membrane</location>
        <topology evidence="1">Lipid-anchor</topology>
    </subcellularLocation>
</comment>
<gene>
    <name evidence="9" type="ORF">DDZ44_08210</name>
</gene>
<dbReference type="InterPro" id="IPR004872">
    <property type="entry name" value="Lipoprotein_NlpA"/>
</dbReference>
<evidence type="ECO:0000256" key="8">
    <source>
        <dbReference type="SAM" id="SignalP"/>
    </source>
</evidence>
<evidence type="ECO:0000256" key="1">
    <source>
        <dbReference type="ARBA" id="ARBA00004635"/>
    </source>
</evidence>
<dbReference type="Proteomes" id="UP000263273">
    <property type="component" value="Unassembled WGS sequence"/>
</dbReference>
<feature type="signal peptide" evidence="8">
    <location>
        <begin position="1"/>
        <end position="27"/>
    </location>
</feature>
<dbReference type="AlphaFoldDB" id="A0A354Z0B4"/>